<evidence type="ECO:0000313" key="1">
    <source>
        <dbReference type="EMBL" id="RKI91290.1"/>
    </source>
</evidence>
<dbReference type="InterPro" id="IPR025506">
    <property type="entry name" value="Abi_alpha"/>
</dbReference>
<accession>A0A3A9AI70</accession>
<organism evidence="1 2">
    <name type="scientific">Parablautia intestinalis</name>
    <dbReference type="NCBI Taxonomy" id="2320100"/>
    <lineage>
        <taxon>Bacteria</taxon>
        <taxon>Bacillati</taxon>
        <taxon>Bacillota</taxon>
        <taxon>Clostridia</taxon>
        <taxon>Lachnospirales</taxon>
        <taxon>Lachnospiraceae</taxon>
        <taxon>Parablautia</taxon>
    </lineage>
</organism>
<gene>
    <name evidence="1" type="ORF">D7V94_10280</name>
</gene>
<reference evidence="1 2" key="1">
    <citation type="submission" date="2018-09" db="EMBL/GenBank/DDBJ databases">
        <title>Murine metabolic-syndrome-specific gut microbial biobank.</title>
        <authorList>
            <person name="Liu C."/>
        </authorList>
    </citation>
    <scope>NUCLEOTIDE SEQUENCE [LARGE SCALE GENOMIC DNA]</scope>
    <source>
        <strain evidence="1 2">0.1xD8-82</strain>
    </source>
</reference>
<name>A0A3A9AI70_9FIRM</name>
<proteinExistence type="predicted"/>
<dbReference type="AlphaFoldDB" id="A0A3A9AI70"/>
<dbReference type="EMBL" id="RAYQ01000010">
    <property type="protein sequence ID" value="RKI91290.1"/>
    <property type="molecule type" value="Genomic_DNA"/>
</dbReference>
<dbReference type="Pfam" id="PF14337">
    <property type="entry name" value="Abi_alpha"/>
    <property type="match status" value="1"/>
</dbReference>
<sequence length="242" mass="27624">MFENNPYFLDKLESAAYFTKKIFPSDTYVILGGDIRMEENKNELINLIPEAVDNAAKNLSGPITKSIGTTLDDIWYLVFGKISQNANMRKLKYASELQKFEEELKEKVSGIPEEKLVEPDMQIIGPILDASKYCIEKVDIRQMFSTLIESSLNIDYCEYVHPSYVEIIKQMSPLDARIFKIIMSVSRRPIISIEIQELSGGLVPFCRNCSRITEYTIAQCTVSFESLSRLGLIDIDRDSLYS</sequence>
<keyword evidence="2" id="KW-1185">Reference proteome</keyword>
<dbReference type="OrthoDB" id="2339567at2"/>
<dbReference type="Proteomes" id="UP000280696">
    <property type="component" value="Unassembled WGS sequence"/>
</dbReference>
<evidence type="ECO:0000313" key="2">
    <source>
        <dbReference type="Proteomes" id="UP000280696"/>
    </source>
</evidence>
<comment type="caution">
    <text evidence="1">The sequence shown here is derived from an EMBL/GenBank/DDBJ whole genome shotgun (WGS) entry which is preliminary data.</text>
</comment>
<dbReference type="Gene3D" id="3.30.110.190">
    <property type="match status" value="1"/>
</dbReference>
<protein>
    <submittedName>
        <fullName evidence="1">DUF4393 domain-containing protein</fullName>
    </submittedName>
</protein>